<evidence type="ECO:0000313" key="2">
    <source>
        <dbReference type="EMBL" id="KFA64139.1"/>
    </source>
</evidence>
<name>A0A084QJK4_STAC4</name>
<feature type="compositionally biased region" description="Basic and acidic residues" evidence="1">
    <location>
        <begin position="492"/>
        <end position="506"/>
    </location>
</feature>
<reference evidence="2 3" key="1">
    <citation type="journal article" date="2014" name="BMC Genomics">
        <title>Comparative genome sequencing reveals chemotype-specific gene clusters in the toxigenic black mold Stachybotrys.</title>
        <authorList>
            <person name="Semeiks J."/>
            <person name="Borek D."/>
            <person name="Otwinowski Z."/>
            <person name="Grishin N.V."/>
        </authorList>
    </citation>
    <scope>NUCLEOTIDE SEQUENCE [LARGE SCALE GENOMIC DNA]</scope>
    <source>
        <strain evidence="2 3">IBT 40285</strain>
    </source>
</reference>
<dbReference type="Proteomes" id="UP000028524">
    <property type="component" value="Unassembled WGS sequence"/>
</dbReference>
<feature type="region of interest" description="Disordered" evidence="1">
    <location>
        <begin position="471"/>
        <end position="599"/>
    </location>
</feature>
<sequence length="791" mass="86708">MATLASIQENRDSLPSVGTKTPPRTRTTITPFEGMRPRSRIAIVARGRPRIRIATRRSSKSRHHSTPPTTNSPEPLRKDARRHPVEESEQNKAEMDGKSGSASNHESDTEPSATSDEAPSRIAKELESFPLPPTTSHPPQAARDEKLASTTIEDADGSQPKEAIVEFAGDTLHKKRADECIPASHLGTSKLETMSVLQAGDAAIDSPKPPQDGSIDSALVEAISRNIALQLRLASQSELNLPHDESKPGLSESYQQLPSETYDQRRALDRFTRELEKYAQHTGANAKVLDFTPTDTMSAATLRTISALMPFRPEFTAAGLAVTSRDQAQRLPPYYTQRSRGPGMMGGGSPPVPREPFSSSQMDGHGRRYTDPGADLIDSHLPTDGMNNWYNGVSRQMLRARHPRAGAPRANRRSRCLPCFPADTDPSTDGGSSQHGPRARNQGSMAAVTSRMLSQQEPDALENVALMRSGDITDPLIPGARPGLYNPARRQTAPDRLRDAYPKDPRSAMGRRRPSQVLPPFSVPPDIGRGALPPRSSYSGRGFRNRPRFSEPQIPSDSSPRLRRVNDRAHPTARANQKPVHDPAIRGPAEAKNDATGHPKASSILLQNTIGDPRPPVNCGLGEHGKNVVESTLLQEEAHVSTKPSRPASPMSSRLGNQMQATASAQKLMNGRPVVPKRTSSIMGSLRSTHLPHRDRHAARQVSDRDVLRGLNVVVSAACDEVVDDYVRHKTGLQIRQFLADLAVLEALCDVNPDEGEDGEQRARRRRTDLKKLKQHTRRTREFQKLPIPVT</sequence>
<dbReference type="OrthoDB" id="273010at2759"/>
<evidence type="ECO:0000256" key="1">
    <source>
        <dbReference type="SAM" id="MobiDB-lite"/>
    </source>
</evidence>
<keyword evidence="3" id="KW-1185">Reference proteome</keyword>
<feature type="compositionally biased region" description="Low complexity" evidence="1">
    <location>
        <begin position="19"/>
        <end position="31"/>
    </location>
</feature>
<feature type="compositionally biased region" description="Basic and acidic residues" evidence="1">
    <location>
        <begin position="118"/>
        <end position="127"/>
    </location>
</feature>
<feature type="compositionally biased region" description="Basic and acidic residues" evidence="1">
    <location>
        <begin position="579"/>
        <end position="597"/>
    </location>
</feature>
<dbReference type="HOGENOM" id="CLU_013091_0_0_1"/>
<dbReference type="EMBL" id="KL660698">
    <property type="protein sequence ID" value="KFA64139.1"/>
    <property type="molecule type" value="Genomic_DNA"/>
</dbReference>
<feature type="region of interest" description="Disordered" evidence="1">
    <location>
        <begin position="334"/>
        <end position="371"/>
    </location>
</feature>
<feature type="compositionally biased region" description="Polar residues" evidence="1">
    <location>
        <begin position="100"/>
        <end position="117"/>
    </location>
</feature>
<feature type="region of interest" description="Disordered" evidence="1">
    <location>
        <begin position="1"/>
        <end position="160"/>
    </location>
</feature>
<feature type="compositionally biased region" description="Polar residues" evidence="1">
    <location>
        <begin position="425"/>
        <end position="435"/>
    </location>
</feature>
<dbReference type="OMA" id="ANRIDSY"/>
<organism evidence="2 3">
    <name type="scientific">Stachybotrys chlorohalonatus (strain IBT 40285)</name>
    <dbReference type="NCBI Taxonomy" id="1283841"/>
    <lineage>
        <taxon>Eukaryota</taxon>
        <taxon>Fungi</taxon>
        <taxon>Dikarya</taxon>
        <taxon>Ascomycota</taxon>
        <taxon>Pezizomycotina</taxon>
        <taxon>Sordariomycetes</taxon>
        <taxon>Hypocreomycetidae</taxon>
        <taxon>Hypocreales</taxon>
        <taxon>Stachybotryaceae</taxon>
        <taxon>Stachybotrys</taxon>
    </lineage>
</organism>
<feature type="compositionally biased region" description="Basic residues" evidence="1">
    <location>
        <begin position="763"/>
        <end position="779"/>
    </location>
</feature>
<dbReference type="AlphaFoldDB" id="A0A084QJK4"/>
<protein>
    <submittedName>
        <fullName evidence="2">Uncharacterized protein</fullName>
    </submittedName>
</protein>
<feature type="compositionally biased region" description="Basic residues" evidence="1">
    <location>
        <begin position="403"/>
        <end position="415"/>
    </location>
</feature>
<feature type="region of interest" description="Disordered" evidence="1">
    <location>
        <begin position="403"/>
        <end position="448"/>
    </location>
</feature>
<gene>
    <name evidence="2" type="ORF">S40285_00822</name>
</gene>
<feature type="compositionally biased region" description="Basic and acidic residues" evidence="1">
    <location>
        <begin position="75"/>
        <end position="97"/>
    </location>
</feature>
<accession>A0A084QJK4</accession>
<feature type="region of interest" description="Disordered" evidence="1">
    <location>
        <begin position="753"/>
        <end position="791"/>
    </location>
</feature>
<feature type="compositionally biased region" description="Basic residues" evidence="1">
    <location>
        <begin position="47"/>
        <end position="65"/>
    </location>
</feature>
<evidence type="ECO:0000313" key="3">
    <source>
        <dbReference type="Proteomes" id="UP000028524"/>
    </source>
</evidence>
<dbReference type="InParanoid" id="A0A084QJK4"/>
<dbReference type="STRING" id="1283841.A0A084QJK4"/>
<proteinExistence type="predicted"/>